<gene>
    <name evidence="2" type="ORF">QR680_015566</name>
</gene>
<name>A0AA39LKZ7_9BILA</name>
<dbReference type="Proteomes" id="UP001175271">
    <property type="component" value="Unassembled WGS sequence"/>
</dbReference>
<sequence>MFLLAACLLVFFASALARPENLVAQAFASDDSINFYNKVASVFGTTSGHPVNFHDFVTLAKSIDRALYEKLAVFETHRRQKEDALPKAVKKFIQDRRSEINDWFVEGMCNQSAFLRSLKLIDSDISAMTEADKAALFHYYPHIKTLLENPHYKKFVANPADNQDELEPILQK</sequence>
<reference evidence="2" key="1">
    <citation type="submission" date="2023-06" db="EMBL/GenBank/DDBJ databases">
        <title>Genomic analysis of the entomopathogenic nematode Steinernema hermaphroditum.</title>
        <authorList>
            <person name="Schwarz E.M."/>
            <person name="Heppert J.K."/>
            <person name="Baniya A."/>
            <person name="Schwartz H.T."/>
            <person name="Tan C.-H."/>
            <person name="Antoshechkin I."/>
            <person name="Sternberg P.W."/>
            <person name="Goodrich-Blair H."/>
            <person name="Dillman A.R."/>
        </authorList>
    </citation>
    <scope>NUCLEOTIDE SEQUENCE</scope>
    <source>
        <strain evidence="2">PS9179</strain>
        <tissue evidence="2">Whole animal</tissue>
    </source>
</reference>
<proteinExistence type="predicted"/>
<feature type="chain" id="PRO_5041208126" description="Fatty-acid and retinol-binding protein 1" evidence="1">
    <location>
        <begin position="18"/>
        <end position="172"/>
    </location>
</feature>
<keyword evidence="1" id="KW-0732">Signal</keyword>
<comment type="caution">
    <text evidence="2">The sequence shown here is derived from an EMBL/GenBank/DDBJ whole genome shotgun (WGS) entry which is preliminary data.</text>
</comment>
<keyword evidence="3" id="KW-1185">Reference proteome</keyword>
<dbReference type="EMBL" id="JAUCMV010000004">
    <property type="protein sequence ID" value="KAK0401043.1"/>
    <property type="molecule type" value="Genomic_DNA"/>
</dbReference>
<feature type="signal peptide" evidence="1">
    <location>
        <begin position="1"/>
        <end position="17"/>
    </location>
</feature>
<evidence type="ECO:0000313" key="3">
    <source>
        <dbReference type="Proteomes" id="UP001175271"/>
    </source>
</evidence>
<evidence type="ECO:0000256" key="1">
    <source>
        <dbReference type="SAM" id="SignalP"/>
    </source>
</evidence>
<dbReference type="AlphaFoldDB" id="A0AA39LKZ7"/>
<organism evidence="2 3">
    <name type="scientific">Steinernema hermaphroditum</name>
    <dbReference type="NCBI Taxonomy" id="289476"/>
    <lineage>
        <taxon>Eukaryota</taxon>
        <taxon>Metazoa</taxon>
        <taxon>Ecdysozoa</taxon>
        <taxon>Nematoda</taxon>
        <taxon>Chromadorea</taxon>
        <taxon>Rhabditida</taxon>
        <taxon>Tylenchina</taxon>
        <taxon>Panagrolaimomorpha</taxon>
        <taxon>Strongyloidoidea</taxon>
        <taxon>Steinernematidae</taxon>
        <taxon>Steinernema</taxon>
    </lineage>
</organism>
<evidence type="ECO:0008006" key="4">
    <source>
        <dbReference type="Google" id="ProtNLM"/>
    </source>
</evidence>
<accession>A0AA39LKZ7</accession>
<protein>
    <recommendedName>
        <fullName evidence="4">Fatty-acid and retinol-binding protein 1</fullName>
    </recommendedName>
</protein>
<evidence type="ECO:0000313" key="2">
    <source>
        <dbReference type="EMBL" id="KAK0401043.1"/>
    </source>
</evidence>